<dbReference type="EnsemblProtists" id="HpaT813604">
    <property type="protein sequence ID" value="HpaP813604"/>
    <property type="gene ID" value="HpaG813604"/>
</dbReference>
<evidence type="ECO:0000313" key="2">
    <source>
        <dbReference type="Proteomes" id="UP000011713"/>
    </source>
</evidence>
<reference evidence="1" key="2">
    <citation type="submission" date="2015-06" db="UniProtKB">
        <authorList>
            <consortium name="EnsemblProtists"/>
        </authorList>
    </citation>
    <scope>IDENTIFICATION</scope>
    <source>
        <strain evidence="1">Emoy2</strain>
    </source>
</reference>
<evidence type="ECO:0000313" key="1">
    <source>
        <dbReference type="EnsemblProtists" id="HpaP813604"/>
    </source>
</evidence>
<keyword evidence="2" id="KW-1185">Reference proteome</keyword>
<name>M4C3D7_HYAAE</name>
<sequence length="99" mass="11698">MDGRRTWRFIELTFVRSSHLCARNEEYKISHFVAGLPRETTAVDSMMACDHAATQNSGSPAHFGSHPTFTRVVHFWKRFSRWRSNRRLLKKMISRLLFK</sequence>
<organism evidence="1 2">
    <name type="scientific">Hyaloperonospora arabidopsidis (strain Emoy2)</name>
    <name type="common">Downy mildew agent</name>
    <name type="synonym">Peronospora arabidopsidis</name>
    <dbReference type="NCBI Taxonomy" id="559515"/>
    <lineage>
        <taxon>Eukaryota</taxon>
        <taxon>Sar</taxon>
        <taxon>Stramenopiles</taxon>
        <taxon>Oomycota</taxon>
        <taxon>Peronosporomycetes</taxon>
        <taxon>Peronosporales</taxon>
        <taxon>Peronosporaceae</taxon>
        <taxon>Hyaloperonospora</taxon>
    </lineage>
</organism>
<dbReference type="Proteomes" id="UP000011713">
    <property type="component" value="Unassembled WGS sequence"/>
</dbReference>
<accession>M4C3D7</accession>
<dbReference type="HOGENOM" id="CLU_2325222_0_0_1"/>
<dbReference type="EMBL" id="JH598160">
    <property type="status" value="NOT_ANNOTATED_CDS"/>
    <property type="molecule type" value="Genomic_DNA"/>
</dbReference>
<proteinExistence type="predicted"/>
<dbReference type="VEuPathDB" id="FungiDB:HpaG813604"/>
<dbReference type="AlphaFoldDB" id="M4C3D7"/>
<reference evidence="2" key="1">
    <citation type="journal article" date="2010" name="Science">
        <title>Signatures of adaptation to obligate biotrophy in the Hyaloperonospora arabidopsidis genome.</title>
        <authorList>
            <person name="Baxter L."/>
            <person name="Tripathy S."/>
            <person name="Ishaque N."/>
            <person name="Boot N."/>
            <person name="Cabral A."/>
            <person name="Kemen E."/>
            <person name="Thines M."/>
            <person name="Ah-Fong A."/>
            <person name="Anderson R."/>
            <person name="Badejoko W."/>
            <person name="Bittner-Eddy P."/>
            <person name="Boore J.L."/>
            <person name="Chibucos M.C."/>
            <person name="Coates M."/>
            <person name="Dehal P."/>
            <person name="Delehaunty K."/>
            <person name="Dong S."/>
            <person name="Downton P."/>
            <person name="Dumas B."/>
            <person name="Fabro G."/>
            <person name="Fronick C."/>
            <person name="Fuerstenberg S.I."/>
            <person name="Fulton L."/>
            <person name="Gaulin E."/>
            <person name="Govers F."/>
            <person name="Hughes L."/>
            <person name="Humphray S."/>
            <person name="Jiang R.H."/>
            <person name="Judelson H."/>
            <person name="Kamoun S."/>
            <person name="Kyung K."/>
            <person name="Meijer H."/>
            <person name="Minx P."/>
            <person name="Morris P."/>
            <person name="Nelson J."/>
            <person name="Phuntumart V."/>
            <person name="Qutob D."/>
            <person name="Rehmany A."/>
            <person name="Rougon-Cardoso A."/>
            <person name="Ryden P."/>
            <person name="Torto-Alalibo T."/>
            <person name="Studholme D."/>
            <person name="Wang Y."/>
            <person name="Win J."/>
            <person name="Wood J."/>
            <person name="Clifton S.W."/>
            <person name="Rogers J."/>
            <person name="Van den Ackerveken G."/>
            <person name="Jones J.D."/>
            <person name="McDowell J.M."/>
            <person name="Beynon J."/>
            <person name="Tyler B.M."/>
        </authorList>
    </citation>
    <scope>NUCLEOTIDE SEQUENCE [LARGE SCALE GENOMIC DNA]</scope>
    <source>
        <strain evidence="2">Emoy2</strain>
    </source>
</reference>
<dbReference type="InParanoid" id="M4C3D7"/>
<protein>
    <submittedName>
        <fullName evidence="1">Uncharacterized protein</fullName>
    </submittedName>
</protein>